<dbReference type="AlphaFoldDB" id="A0A445K512"/>
<organism evidence="2 3">
    <name type="scientific">Glycine soja</name>
    <name type="common">Wild soybean</name>
    <dbReference type="NCBI Taxonomy" id="3848"/>
    <lineage>
        <taxon>Eukaryota</taxon>
        <taxon>Viridiplantae</taxon>
        <taxon>Streptophyta</taxon>
        <taxon>Embryophyta</taxon>
        <taxon>Tracheophyta</taxon>
        <taxon>Spermatophyta</taxon>
        <taxon>Magnoliopsida</taxon>
        <taxon>eudicotyledons</taxon>
        <taxon>Gunneridae</taxon>
        <taxon>Pentapetalae</taxon>
        <taxon>rosids</taxon>
        <taxon>fabids</taxon>
        <taxon>Fabales</taxon>
        <taxon>Fabaceae</taxon>
        <taxon>Papilionoideae</taxon>
        <taxon>50 kb inversion clade</taxon>
        <taxon>NPAAA clade</taxon>
        <taxon>indigoferoid/millettioid clade</taxon>
        <taxon>Phaseoleae</taxon>
        <taxon>Glycine</taxon>
        <taxon>Glycine subgen. Soja</taxon>
    </lineage>
</organism>
<evidence type="ECO:0000313" key="2">
    <source>
        <dbReference type="EMBL" id="RZC05922.1"/>
    </source>
</evidence>
<dbReference type="EMBL" id="QZWG01000006">
    <property type="protein sequence ID" value="RZC05922.1"/>
    <property type="molecule type" value="Genomic_DNA"/>
</dbReference>
<evidence type="ECO:0000313" key="3">
    <source>
        <dbReference type="Proteomes" id="UP000289340"/>
    </source>
</evidence>
<gene>
    <name evidence="2" type="ORF">D0Y65_013804</name>
</gene>
<proteinExistence type="predicted"/>
<accession>A0A445K512</accession>
<dbReference type="SMR" id="A0A445K512"/>
<dbReference type="Proteomes" id="UP000289340">
    <property type="component" value="Chromosome 6"/>
</dbReference>
<comment type="caution">
    <text evidence="2">The sequence shown here is derived from an EMBL/GenBank/DDBJ whole genome shotgun (WGS) entry which is preliminary data.</text>
</comment>
<reference evidence="2 3" key="1">
    <citation type="submission" date="2018-09" db="EMBL/GenBank/DDBJ databases">
        <title>A high-quality reference genome of wild soybean provides a powerful tool to mine soybean genomes.</title>
        <authorList>
            <person name="Xie M."/>
            <person name="Chung C.Y.L."/>
            <person name="Li M.-W."/>
            <person name="Wong F.-L."/>
            <person name="Chan T.-F."/>
            <person name="Lam H.-M."/>
        </authorList>
    </citation>
    <scope>NUCLEOTIDE SEQUENCE [LARGE SCALE GENOMIC DNA]</scope>
    <source>
        <strain evidence="3">cv. W05</strain>
        <tissue evidence="2">Hypocotyl of etiolated seedlings</tissue>
    </source>
</reference>
<keyword evidence="1" id="KW-0812">Transmembrane</keyword>
<keyword evidence="1" id="KW-0472">Membrane</keyword>
<protein>
    <submittedName>
        <fullName evidence="2">Uncharacterized protein</fullName>
    </submittedName>
</protein>
<name>A0A445K512_GLYSO</name>
<evidence type="ECO:0000256" key="1">
    <source>
        <dbReference type="SAM" id="Phobius"/>
    </source>
</evidence>
<keyword evidence="3" id="KW-1185">Reference proteome</keyword>
<sequence>MLEAMCAYSLSVIPSPSLNPFHFLFIYFFFVFIFLLSLLVLGLTLSSSLGPHYKQNNIHIKSISYISQVLKILPVCYGYILTCAIQNQY</sequence>
<keyword evidence="1" id="KW-1133">Transmembrane helix</keyword>
<feature type="transmembrane region" description="Helical" evidence="1">
    <location>
        <begin position="24"/>
        <end position="45"/>
    </location>
</feature>